<proteinExistence type="inferred from homology"/>
<gene>
    <name evidence="3" type="ORF">HAP41_0000004840</name>
</gene>
<evidence type="ECO:0000313" key="4">
    <source>
        <dbReference type="Proteomes" id="UP000551709"/>
    </source>
</evidence>
<dbReference type="InterPro" id="IPR051338">
    <property type="entry name" value="NodU/CmcH_Carbamoyltrnsfr"/>
</dbReference>
<dbReference type="Gene3D" id="3.90.870.20">
    <property type="entry name" value="Carbamoyltransferase, C-terminal domain"/>
    <property type="match status" value="1"/>
</dbReference>
<accession>A0A8T5VJ56</accession>
<reference evidence="3" key="1">
    <citation type="journal article" date="2017" name="Syst. Appl. Microbiol.">
        <title>Soybeans inoculated with root zone soils of Canadian native legumes harbour diverse and novel Bradyrhizobium spp. that possess agricultural potential.</title>
        <authorList>
            <person name="Bromfield E.S.P."/>
            <person name="Cloutier S."/>
            <person name="Tambong J.T."/>
            <person name="Tran Thi T.V."/>
        </authorList>
    </citation>
    <scope>NUCLEOTIDE SEQUENCE</scope>
    <source>
        <strain evidence="3">1S5</strain>
    </source>
</reference>
<evidence type="ECO:0000256" key="1">
    <source>
        <dbReference type="ARBA" id="ARBA00006129"/>
    </source>
</evidence>
<dbReference type="InterPro" id="IPR043129">
    <property type="entry name" value="ATPase_NBD"/>
</dbReference>
<dbReference type="PANTHER" id="PTHR34847">
    <property type="entry name" value="NODULATION PROTEIN U"/>
    <property type="match status" value="1"/>
</dbReference>
<evidence type="ECO:0000313" key="3">
    <source>
        <dbReference type="EMBL" id="UPT92057.1"/>
    </source>
</evidence>
<dbReference type="Proteomes" id="UP000551709">
    <property type="component" value="Chromosome"/>
</dbReference>
<dbReference type="Pfam" id="PF16861">
    <property type="entry name" value="Carbam_trans_C"/>
    <property type="match status" value="1"/>
</dbReference>
<dbReference type="InterPro" id="IPR003696">
    <property type="entry name" value="Carbtransf_dom"/>
</dbReference>
<dbReference type="Gene3D" id="3.30.420.40">
    <property type="match status" value="2"/>
</dbReference>
<dbReference type="InterPro" id="IPR031730">
    <property type="entry name" value="Carbam_trans_C"/>
</dbReference>
<dbReference type="AlphaFoldDB" id="A0A8T5VJ56"/>
<comment type="similarity">
    <text evidence="1">Belongs to the NodU/CmcH family.</text>
</comment>
<reference evidence="3" key="2">
    <citation type="submission" date="2022-04" db="EMBL/GenBank/DDBJ databases">
        <authorList>
            <person name="Bromfield E.S.P."/>
            <person name="Cloutier S."/>
        </authorList>
    </citation>
    <scope>NUCLEOTIDE SEQUENCE</scope>
    <source>
        <strain evidence="3">1S5</strain>
    </source>
</reference>
<protein>
    <submittedName>
        <fullName evidence="3">Carbamoyltransferase</fullName>
    </submittedName>
</protein>
<dbReference type="EMBL" id="CP096255">
    <property type="protein sequence ID" value="UPT92057.1"/>
    <property type="molecule type" value="Genomic_DNA"/>
</dbReference>
<feature type="compositionally biased region" description="Basic and acidic residues" evidence="2">
    <location>
        <begin position="671"/>
        <end position="681"/>
    </location>
</feature>
<dbReference type="InterPro" id="IPR038152">
    <property type="entry name" value="Carbam_trans_C_sf"/>
</dbReference>
<dbReference type="GO" id="GO:0003824">
    <property type="term" value="F:catalytic activity"/>
    <property type="evidence" value="ECO:0007669"/>
    <property type="project" value="InterPro"/>
</dbReference>
<sequence length="692" mass="76594">MLCLGICGGLDRIHESSPELPNTFLHDGAAVLVQDGRVIAAVEEERLNRVKHSNKFPSNAMRYCLSAAGVELHQIDRIAFYATEAYCNTMLERLAVSQPLPLDAKLLLRQLLAREFGTEVDASRVSFVNHHEAHAVSAFAMSGFEQSLIFSVDGGGDFLSGLLAVGSGTGMTQLARFPESNSLGLFYLETIRYLGYGLFDEYKVMGLAPYGDPTPYRELFGQLYELLDNGDYRVHLDRIGPALLRNIQVRRKGMPFTQQHRDVSASLQEALERIVFHVLLHYRETTGITRLCLAGGVAHNCTVNGKLLYSGLFEDIFVQPAAHDAGCALGAALMMSSELGRPTPRERLSDVYWGPGLGNEQAVEQELNAWSGHLDIQRCDDIAASAADWMADGAVIGWVQGRSEFGPRALGNRSILADPRPPENKDRINAMVKKREGYRPFAPSVLEENANEFFELPDGKQAFPFMNFVVRVREAQRKVLGAITHVDGTARLQTVSRKTNPAYWDVINAFKKRTGIPVLLNTSFNNNAEPIVDSVADAITTFLTTDLDGLVAGPFLVKKRAARLQDWGALSVSLPPYASLHRVRSYTAADRQETVCEIRTGPSGRDSIRISHELFELLMRIEGEAPLGWLLDTTMADHDKREDIVKELRLAWEQRCVRLRPPRAACDCNKRKSEAQAERTNDPGNACVAGPG</sequence>
<dbReference type="CDD" id="cd24099">
    <property type="entry name" value="ASKHA_NBD_NovN-like_N"/>
    <property type="match status" value="1"/>
</dbReference>
<feature type="region of interest" description="Disordered" evidence="2">
    <location>
        <begin position="671"/>
        <end position="692"/>
    </location>
</feature>
<name>A0A8T5VJ56_9BRAD</name>
<organism evidence="3 4">
    <name type="scientific">Bradyrhizobium barranii subsp. apii</name>
    <dbReference type="NCBI Taxonomy" id="2819348"/>
    <lineage>
        <taxon>Bacteria</taxon>
        <taxon>Pseudomonadati</taxon>
        <taxon>Pseudomonadota</taxon>
        <taxon>Alphaproteobacteria</taxon>
        <taxon>Hyphomicrobiales</taxon>
        <taxon>Nitrobacteraceae</taxon>
        <taxon>Bradyrhizobium</taxon>
        <taxon>Bradyrhizobium barranii</taxon>
    </lineage>
</organism>
<dbReference type="SUPFAM" id="SSF53067">
    <property type="entry name" value="Actin-like ATPase domain"/>
    <property type="match status" value="1"/>
</dbReference>
<dbReference type="RefSeq" id="WP_166104826.1">
    <property type="nucleotide sequence ID" value="NZ_CP096255.1"/>
</dbReference>
<dbReference type="Pfam" id="PF02543">
    <property type="entry name" value="Carbam_trans_N"/>
    <property type="match status" value="1"/>
</dbReference>
<dbReference type="PANTHER" id="PTHR34847:SF1">
    <property type="entry name" value="NODULATION PROTEIN U"/>
    <property type="match status" value="1"/>
</dbReference>
<evidence type="ECO:0000256" key="2">
    <source>
        <dbReference type="SAM" id="MobiDB-lite"/>
    </source>
</evidence>